<comment type="caution">
    <text evidence="1">The sequence shown here is derived from an EMBL/GenBank/DDBJ whole genome shotgun (WGS) entry which is preliminary data.</text>
</comment>
<name>A0A0L0W2V7_9BASI</name>
<evidence type="ECO:0000313" key="2">
    <source>
        <dbReference type="Proteomes" id="UP000054564"/>
    </source>
</evidence>
<gene>
    <name evidence="1" type="ORF">PSTG_01238</name>
</gene>
<protein>
    <recommendedName>
        <fullName evidence="3">Aspartic peptidase DDI1-type domain-containing protein</fullName>
    </recommendedName>
</protein>
<accession>A0A0L0W2V7</accession>
<proteinExistence type="predicted"/>
<organism evidence="1 2">
    <name type="scientific">Puccinia striiformis f. sp. tritici PST-78</name>
    <dbReference type="NCBI Taxonomy" id="1165861"/>
    <lineage>
        <taxon>Eukaryota</taxon>
        <taxon>Fungi</taxon>
        <taxon>Dikarya</taxon>
        <taxon>Basidiomycota</taxon>
        <taxon>Pucciniomycotina</taxon>
        <taxon>Pucciniomycetes</taxon>
        <taxon>Pucciniales</taxon>
        <taxon>Pucciniaceae</taxon>
        <taxon>Puccinia</taxon>
    </lineage>
</organism>
<dbReference type="EMBL" id="AJIL01000006">
    <property type="protein sequence ID" value="KNF05841.1"/>
    <property type="molecule type" value="Genomic_DNA"/>
</dbReference>
<sequence>MAGVDSVGDGDEEEPKRSHYAYPLGYIKIGINGKEVQALLDNGSMVNVLPKELAVRLGLIVTEQAMNLKGIGGHENKILGIAEGVHIHIGNIKRCQLATTPETT</sequence>
<dbReference type="STRING" id="1165861.A0A0L0W2V7"/>
<dbReference type="Gene3D" id="2.40.70.10">
    <property type="entry name" value="Acid Proteases"/>
    <property type="match status" value="1"/>
</dbReference>
<dbReference type="InterPro" id="IPR021109">
    <property type="entry name" value="Peptidase_aspartic_dom_sf"/>
</dbReference>
<dbReference type="Proteomes" id="UP000054564">
    <property type="component" value="Unassembled WGS sequence"/>
</dbReference>
<dbReference type="SUPFAM" id="SSF50630">
    <property type="entry name" value="Acid proteases"/>
    <property type="match status" value="1"/>
</dbReference>
<keyword evidence="2" id="KW-1185">Reference proteome</keyword>
<evidence type="ECO:0000313" key="1">
    <source>
        <dbReference type="EMBL" id="KNF05841.1"/>
    </source>
</evidence>
<dbReference type="CDD" id="cd00303">
    <property type="entry name" value="retropepsin_like"/>
    <property type="match status" value="1"/>
</dbReference>
<dbReference type="Pfam" id="PF13650">
    <property type="entry name" value="Asp_protease_2"/>
    <property type="match status" value="1"/>
</dbReference>
<reference evidence="2" key="1">
    <citation type="submission" date="2014-03" db="EMBL/GenBank/DDBJ databases">
        <title>The Genome Sequence of Puccinia striiformis f. sp. tritici PST-78.</title>
        <authorList>
            <consortium name="The Broad Institute Genome Sequencing Platform"/>
            <person name="Cuomo C."/>
            <person name="Hulbert S."/>
            <person name="Chen X."/>
            <person name="Walker B."/>
            <person name="Young S.K."/>
            <person name="Zeng Q."/>
            <person name="Gargeya S."/>
            <person name="Fitzgerald M."/>
            <person name="Haas B."/>
            <person name="Abouelleil A."/>
            <person name="Alvarado L."/>
            <person name="Arachchi H.M."/>
            <person name="Berlin A.M."/>
            <person name="Chapman S.B."/>
            <person name="Goldberg J."/>
            <person name="Griggs A."/>
            <person name="Gujja S."/>
            <person name="Hansen M."/>
            <person name="Howarth C."/>
            <person name="Imamovic A."/>
            <person name="Larimer J."/>
            <person name="McCowan C."/>
            <person name="Montmayeur A."/>
            <person name="Murphy C."/>
            <person name="Neiman D."/>
            <person name="Pearson M."/>
            <person name="Priest M."/>
            <person name="Roberts A."/>
            <person name="Saif S."/>
            <person name="Shea T."/>
            <person name="Sisk P."/>
            <person name="Sykes S."/>
            <person name="Wortman J."/>
            <person name="Nusbaum C."/>
            <person name="Birren B."/>
        </authorList>
    </citation>
    <scope>NUCLEOTIDE SEQUENCE [LARGE SCALE GENOMIC DNA]</scope>
    <source>
        <strain evidence="2">race PST-78</strain>
    </source>
</reference>
<evidence type="ECO:0008006" key="3">
    <source>
        <dbReference type="Google" id="ProtNLM"/>
    </source>
</evidence>
<dbReference type="AlphaFoldDB" id="A0A0L0W2V7"/>